<evidence type="ECO:0000259" key="6">
    <source>
        <dbReference type="PROSITE" id="PS51831"/>
    </source>
</evidence>
<dbReference type="Pfam" id="PF13291">
    <property type="entry name" value="ACT_4"/>
    <property type="match status" value="1"/>
</dbReference>
<reference evidence="8 9" key="1">
    <citation type="submission" date="2018-06" db="EMBL/GenBank/DDBJ databases">
        <authorList>
            <consortium name="Pathogen Informatics"/>
            <person name="Doyle S."/>
        </authorList>
    </citation>
    <scope>NUCLEOTIDE SEQUENCE [LARGE SCALE GENOMIC DNA]</scope>
    <source>
        <strain evidence="8 9">NCTC10801</strain>
    </source>
</reference>
<dbReference type="GO" id="GO:0042594">
    <property type="term" value="P:response to starvation"/>
    <property type="evidence" value="ECO:0007669"/>
    <property type="project" value="TreeGrafter"/>
</dbReference>
<comment type="catalytic activity">
    <reaction evidence="4">
        <text>guanosine 3',5'-bis(diphosphate) + H2O = GDP + diphosphate + H(+)</text>
        <dbReference type="Rhea" id="RHEA:14253"/>
        <dbReference type="ChEBI" id="CHEBI:15377"/>
        <dbReference type="ChEBI" id="CHEBI:15378"/>
        <dbReference type="ChEBI" id="CHEBI:33019"/>
        <dbReference type="ChEBI" id="CHEBI:58189"/>
        <dbReference type="ChEBI" id="CHEBI:77828"/>
        <dbReference type="EC" id="3.1.7.2"/>
    </reaction>
</comment>
<keyword evidence="9" id="KW-1185">Reference proteome</keyword>
<evidence type="ECO:0000256" key="5">
    <source>
        <dbReference type="RuleBase" id="RU003847"/>
    </source>
</evidence>
<dbReference type="Gene3D" id="3.30.460.10">
    <property type="entry name" value="Beta Polymerase, domain 2"/>
    <property type="match status" value="1"/>
</dbReference>
<sequence>MELFAPLDKIIQAYLPQEQIQLIKRAFVIARDAHEGQYRSSGEPYITHPVAVAAIIAEMRLDHEAVMAALLHDVIEDTPYTEDQLAAEFGSRVAEIVEGVSKLDKLKFRTRQEAQAESFRKMILAMTKDIRVVLIKLADRTHNMRTLGSLRADKRRRIALETLEIYSPLAHRLGIEHIKNELEDLCFQAMHPQRYAVIHKVVQDARTKGQELVQPILDNLTASLQKAGIPSFVYGREKPAFYIYQSLKNHSQKFRTILDIYNFRVVTHNVDDCYRALGYVHRLYKPRAGQIKDYIAVPKTNGYQALHTATIGPKGVPVAVQIRTEEMDKIAKMGVTAHWVFKQDGKNDNTTAQVKAQRWLENIIELQQSAGNSFEFIESVKSDLFSHEIYVFTPKGRIIELPEGATAVDFAYAVHTDVGDSCAGAIVDRADYPLARPLTSGQTVDIVTSPSAKPRASWLNSVVTGRAKSKIRQALKTQEELTALSTPAQIRHYAHCCHPIPGDKVRGYESAPNEWLVHHANCLSLQRHPESVELQIENEGQDFEVELRVEFQRSAELGNLLVAITSAHSNIHSVWSEDDGHSSLAVLLVTAKDVKHLASIIRKIQNLPDVISVTRNVNA</sequence>
<evidence type="ECO:0000313" key="8">
    <source>
        <dbReference type="EMBL" id="SUT90850.1"/>
    </source>
</evidence>
<dbReference type="PROSITE" id="PS51831">
    <property type="entry name" value="HD"/>
    <property type="match status" value="1"/>
</dbReference>
<evidence type="ECO:0000256" key="2">
    <source>
        <dbReference type="ARBA" id="ARBA00024329"/>
    </source>
</evidence>
<dbReference type="GO" id="GO:0008728">
    <property type="term" value="F:GTP diphosphokinase activity"/>
    <property type="evidence" value="ECO:0007669"/>
    <property type="project" value="TreeGrafter"/>
</dbReference>
<dbReference type="SUPFAM" id="SSF81301">
    <property type="entry name" value="Nucleotidyltransferase"/>
    <property type="match status" value="1"/>
</dbReference>
<dbReference type="CDD" id="cd04876">
    <property type="entry name" value="ACT_RelA-SpoT"/>
    <property type="match status" value="1"/>
</dbReference>
<dbReference type="InterPro" id="IPR003607">
    <property type="entry name" value="HD/PDEase_dom"/>
</dbReference>
<dbReference type="OrthoDB" id="9805041at2"/>
<dbReference type="InterPro" id="IPR004811">
    <property type="entry name" value="RelA/Spo_fam"/>
</dbReference>
<dbReference type="GO" id="GO:0015949">
    <property type="term" value="P:nucleobase-containing small molecule interconversion"/>
    <property type="evidence" value="ECO:0007669"/>
    <property type="project" value="UniProtKB-ARBA"/>
</dbReference>
<dbReference type="NCBIfam" id="TIGR00691">
    <property type="entry name" value="spoT_relA"/>
    <property type="match status" value="1"/>
</dbReference>
<dbReference type="SUPFAM" id="SSF81271">
    <property type="entry name" value="TGS-like"/>
    <property type="match status" value="1"/>
</dbReference>
<gene>
    <name evidence="8" type="primary">spoT</name>
    <name evidence="8" type="ORF">NCTC10801_01305</name>
</gene>
<evidence type="ECO:0000256" key="3">
    <source>
        <dbReference type="ARBA" id="ARBA00024387"/>
    </source>
</evidence>
<keyword evidence="1 8" id="KW-0378">Hydrolase</keyword>
<name>A0A380TRK6_9PAST</name>
<dbReference type="GO" id="GO:0015970">
    <property type="term" value="P:guanosine tetraphosphate biosynthetic process"/>
    <property type="evidence" value="ECO:0007669"/>
    <property type="project" value="UniProtKB-UniPathway"/>
</dbReference>
<dbReference type="InterPro" id="IPR012676">
    <property type="entry name" value="TGS-like"/>
</dbReference>
<comment type="function">
    <text evidence="5">In eubacteria ppGpp (guanosine 3'-diphosphate 5'-diphosphate) is a mediator of the stringent response that coordinates a variety of cellular activities in response to changes in nutritional abundance.</text>
</comment>
<dbReference type="EC" id="3.1.7.2" evidence="3"/>
<dbReference type="CDD" id="cd05399">
    <property type="entry name" value="NT_Rel-Spo_like"/>
    <property type="match status" value="1"/>
</dbReference>
<dbReference type="AlphaFoldDB" id="A0A380TRK6"/>
<dbReference type="GO" id="GO:0005886">
    <property type="term" value="C:plasma membrane"/>
    <property type="evidence" value="ECO:0007669"/>
    <property type="project" value="TreeGrafter"/>
</dbReference>
<dbReference type="FunFam" id="3.30.460.10:FF:000001">
    <property type="entry name" value="GTP pyrophosphokinase RelA"/>
    <property type="match status" value="1"/>
</dbReference>
<dbReference type="CDD" id="cd00077">
    <property type="entry name" value="HDc"/>
    <property type="match status" value="1"/>
</dbReference>
<dbReference type="UniPathway" id="UPA00908">
    <property type="reaction ID" value="UER00886"/>
</dbReference>
<evidence type="ECO:0000259" key="7">
    <source>
        <dbReference type="PROSITE" id="PS51880"/>
    </source>
</evidence>
<accession>A0A380TRK6</accession>
<evidence type="ECO:0000256" key="4">
    <source>
        <dbReference type="ARBA" id="ARBA00047968"/>
    </source>
</evidence>
<dbReference type="EMBL" id="UFRQ01000003">
    <property type="protein sequence ID" value="SUT90850.1"/>
    <property type="molecule type" value="Genomic_DNA"/>
</dbReference>
<feature type="domain" description="HD" evidence="6">
    <location>
        <begin position="45"/>
        <end position="144"/>
    </location>
</feature>
<dbReference type="InterPro" id="IPR012675">
    <property type="entry name" value="Beta-grasp_dom_sf"/>
</dbReference>
<dbReference type="CDD" id="cd01668">
    <property type="entry name" value="TGS_RSH"/>
    <property type="match status" value="1"/>
</dbReference>
<dbReference type="InterPro" id="IPR043519">
    <property type="entry name" value="NT_sf"/>
</dbReference>
<dbReference type="InterPro" id="IPR004095">
    <property type="entry name" value="TGS"/>
</dbReference>
<evidence type="ECO:0000313" key="9">
    <source>
        <dbReference type="Proteomes" id="UP000254649"/>
    </source>
</evidence>
<dbReference type="PANTHER" id="PTHR21262:SF36">
    <property type="entry name" value="BIFUNCTIONAL (P)PPGPP SYNTHASE_HYDROLASE SPOT"/>
    <property type="match status" value="1"/>
</dbReference>
<dbReference type="PROSITE" id="PS51880">
    <property type="entry name" value="TGS"/>
    <property type="match status" value="1"/>
</dbReference>
<dbReference type="Pfam" id="PF13328">
    <property type="entry name" value="HD_4"/>
    <property type="match status" value="1"/>
</dbReference>
<dbReference type="SUPFAM" id="SSF109604">
    <property type="entry name" value="HD-domain/PDEase-like"/>
    <property type="match status" value="1"/>
</dbReference>
<dbReference type="InterPro" id="IPR007685">
    <property type="entry name" value="RelA_SpoT"/>
</dbReference>
<comment type="pathway">
    <text evidence="2">Purine metabolism; ppGpp biosynthesis; ppGpp from GDP: step 1/1.</text>
</comment>
<dbReference type="InterPro" id="IPR033655">
    <property type="entry name" value="TGS_RelA/SpoT"/>
</dbReference>
<dbReference type="PANTHER" id="PTHR21262">
    <property type="entry name" value="GUANOSINE-3',5'-BIS DIPHOSPHATE 3'-PYROPHOSPHOHYDROLASE"/>
    <property type="match status" value="1"/>
</dbReference>
<dbReference type="FunFam" id="1.10.3210.10:FF:000001">
    <property type="entry name" value="GTP pyrophosphokinase RelA"/>
    <property type="match status" value="1"/>
</dbReference>
<dbReference type="InterPro" id="IPR002912">
    <property type="entry name" value="ACT_dom"/>
</dbReference>
<protein>
    <recommendedName>
        <fullName evidence="3">guanosine-3',5'-bis(diphosphate) 3'-diphosphatase</fullName>
        <ecNumber evidence="3">3.1.7.2</ecNumber>
    </recommendedName>
</protein>
<evidence type="ECO:0000256" key="1">
    <source>
        <dbReference type="ARBA" id="ARBA00022801"/>
    </source>
</evidence>
<proteinExistence type="inferred from homology"/>
<dbReference type="SMART" id="SM00471">
    <property type="entry name" value="HDc"/>
    <property type="match status" value="1"/>
</dbReference>
<organism evidence="8 9">
    <name type="scientific">[Actinobacillus] rossii</name>
    <dbReference type="NCBI Taxonomy" id="123820"/>
    <lineage>
        <taxon>Bacteria</taxon>
        <taxon>Pseudomonadati</taxon>
        <taxon>Pseudomonadota</taxon>
        <taxon>Gammaproteobacteria</taxon>
        <taxon>Pasteurellales</taxon>
        <taxon>Pasteurellaceae</taxon>
    </lineage>
</organism>
<dbReference type="FunFam" id="3.10.20.30:FF:000002">
    <property type="entry name" value="GTP pyrophosphokinase (RelA/SpoT)"/>
    <property type="match status" value="1"/>
</dbReference>
<dbReference type="GO" id="GO:0008893">
    <property type="term" value="F:guanosine-3',5'-bis(diphosphate) 3'-diphosphatase activity"/>
    <property type="evidence" value="ECO:0007669"/>
    <property type="project" value="UniProtKB-EC"/>
</dbReference>
<dbReference type="Gene3D" id="1.10.3210.10">
    <property type="entry name" value="Hypothetical protein af1432"/>
    <property type="match status" value="1"/>
</dbReference>
<dbReference type="Gene3D" id="3.30.70.260">
    <property type="match status" value="1"/>
</dbReference>
<dbReference type="InterPro" id="IPR006674">
    <property type="entry name" value="HD_domain"/>
</dbReference>
<comment type="similarity">
    <text evidence="5">Belongs to the relA/spoT family.</text>
</comment>
<feature type="domain" description="TGS" evidence="7">
    <location>
        <begin position="387"/>
        <end position="448"/>
    </location>
</feature>
<dbReference type="Pfam" id="PF02824">
    <property type="entry name" value="TGS"/>
    <property type="match status" value="1"/>
</dbReference>
<dbReference type="SMART" id="SM00954">
    <property type="entry name" value="RelA_SpoT"/>
    <property type="match status" value="1"/>
</dbReference>
<dbReference type="Proteomes" id="UP000254649">
    <property type="component" value="Unassembled WGS sequence"/>
</dbReference>
<dbReference type="Gene3D" id="3.10.20.30">
    <property type="match status" value="1"/>
</dbReference>
<dbReference type="Pfam" id="PF04607">
    <property type="entry name" value="RelA_SpoT"/>
    <property type="match status" value="1"/>
</dbReference>